<gene>
    <name evidence="2" type="ORF">J437_LFUL016040</name>
</gene>
<feature type="compositionally biased region" description="Basic and acidic residues" evidence="1">
    <location>
        <begin position="44"/>
        <end position="54"/>
    </location>
</feature>
<accession>A0A8K0KIJ6</accession>
<name>A0A8K0KIJ6_LADFU</name>
<dbReference type="Proteomes" id="UP000792457">
    <property type="component" value="Unassembled WGS sequence"/>
</dbReference>
<evidence type="ECO:0000313" key="3">
    <source>
        <dbReference type="Proteomes" id="UP000792457"/>
    </source>
</evidence>
<dbReference type="AlphaFoldDB" id="A0A8K0KIJ6"/>
<keyword evidence="3" id="KW-1185">Reference proteome</keyword>
<protein>
    <submittedName>
        <fullName evidence="2">Uncharacterized protein</fullName>
    </submittedName>
</protein>
<reference evidence="2" key="1">
    <citation type="submission" date="2013-04" db="EMBL/GenBank/DDBJ databases">
        <authorList>
            <person name="Qu J."/>
            <person name="Murali S.C."/>
            <person name="Bandaranaike D."/>
            <person name="Bellair M."/>
            <person name="Blankenburg K."/>
            <person name="Chao H."/>
            <person name="Dinh H."/>
            <person name="Doddapaneni H."/>
            <person name="Downs B."/>
            <person name="Dugan-Rocha S."/>
            <person name="Elkadiri S."/>
            <person name="Gnanaolivu R.D."/>
            <person name="Hernandez B."/>
            <person name="Javaid M."/>
            <person name="Jayaseelan J.C."/>
            <person name="Lee S."/>
            <person name="Li M."/>
            <person name="Ming W."/>
            <person name="Munidasa M."/>
            <person name="Muniz J."/>
            <person name="Nguyen L."/>
            <person name="Ongeri F."/>
            <person name="Osuji N."/>
            <person name="Pu L.-L."/>
            <person name="Puazo M."/>
            <person name="Qu C."/>
            <person name="Quiroz J."/>
            <person name="Raj R."/>
            <person name="Weissenberger G."/>
            <person name="Xin Y."/>
            <person name="Zou X."/>
            <person name="Han Y."/>
            <person name="Richards S."/>
            <person name="Worley K."/>
            <person name="Muzny D."/>
            <person name="Gibbs R."/>
        </authorList>
    </citation>
    <scope>NUCLEOTIDE SEQUENCE</scope>
    <source>
        <strain evidence="2">Sampled in the wild</strain>
    </source>
</reference>
<feature type="compositionally biased region" description="Basic residues" evidence="1">
    <location>
        <begin position="55"/>
        <end position="70"/>
    </location>
</feature>
<evidence type="ECO:0000313" key="2">
    <source>
        <dbReference type="EMBL" id="KAG8235667.1"/>
    </source>
</evidence>
<proteinExistence type="predicted"/>
<evidence type="ECO:0000256" key="1">
    <source>
        <dbReference type="SAM" id="MobiDB-lite"/>
    </source>
</evidence>
<reference evidence="2" key="2">
    <citation type="submission" date="2017-10" db="EMBL/GenBank/DDBJ databases">
        <title>Ladona fulva Genome sequencing and assembly.</title>
        <authorList>
            <person name="Murali S."/>
            <person name="Richards S."/>
            <person name="Bandaranaike D."/>
            <person name="Bellair M."/>
            <person name="Blankenburg K."/>
            <person name="Chao H."/>
            <person name="Dinh H."/>
            <person name="Doddapaneni H."/>
            <person name="Dugan-Rocha S."/>
            <person name="Elkadiri S."/>
            <person name="Gnanaolivu R."/>
            <person name="Hernandez B."/>
            <person name="Skinner E."/>
            <person name="Javaid M."/>
            <person name="Lee S."/>
            <person name="Li M."/>
            <person name="Ming W."/>
            <person name="Munidasa M."/>
            <person name="Muniz J."/>
            <person name="Nguyen L."/>
            <person name="Hughes D."/>
            <person name="Osuji N."/>
            <person name="Pu L.-L."/>
            <person name="Puazo M."/>
            <person name="Qu C."/>
            <person name="Quiroz J."/>
            <person name="Raj R."/>
            <person name="Weissenberger G."/>
            <person name="Xin Y."/>
            <person name="Zou X."/>
            <person name="Han Y."/>
            <person name="Worley K."/>
            <person name="Muzny D."/>
            <person name="Gibbs R."/>
        </authorList>
    </citation>
    <scope>NUCLEOTIDE SEQUENCE</scope>
    <source>
        <strain evidence="2">Sampled in the wild</strain>
    </source>
</reference>
<organism evidence="2 3">
    <name type="scientific">Ladona fulva</name>
    <name type="common">Scarce chaser dragonfly</name>
    <name type="synonym">Libellula fulva</name>
    <dbReference type="NCBI Taxonomy" id="123851"/>
    <lineage>
        <taxon>Eukaryota</taxon>
        <taxon>Metazoa</taxon>
        <taxon>Ecdysozoa</taxon>
        <taxon>Arthropoda</taxon>
        <taxon>Hexapoda</taxon>
        <taxon>Insecta</taxon>
        <taxon>Pterygota</taxon>
        <taxon>Palaeoptera</taxon>
        <taxon>Odonata</taxon>
        <taxon>Epiprocta</taxon>
        <taxon>Anisoptera</taxon>
        <taxon>Libelluloidea</taxon>
        <taxon>Libellulidae</taxon>
        <taxon>Ladona</taxon>
    </lineage>
</organism>
<feature type="region of interest" description="Disordered" evidence="1">
    <location>
        <begin position="24"/>
        <end position="89"/>
    </location>
</feature>
<dbReference type="EMBL" id="KZ308935">
    <property type="protein sequence ID" value="KAG8235667.1"/>
    <property type="molecule type" value="Genomic_DNA"/>
</dbReference>
<sequence>TYSKSNVIGAFTNSTSEIPARTCECGKGALKNPDAITSPSESSYARERQSGENQHHHKWRPNHSNRKKRGAPVEQHEHKSLTTEDPDSQNIPSEWILKYCFKHTPLEHYMKNKMQSCEPRGTDFSCMFSLETEEDSLESRFDRLYDHELRLPLKRAIATCRERRDRQSLEHEEID</sequence>
<comment type="caution">
    <text evidence="2">The sequence shown here is derived from an EMBL/GenBank/DDBJ whole genome shotgun (WGS) entry which is preliminary data.</text>
</comment>
<feature type="non-terminal residue" evidence="2">
    <location>
        <position position="175"/>
    </location>
</feature>